<name>X1DTK9_9ZZZZ</name>
<sequence length="30" mass="3618">EETTSKSERIEFIDNVLEEYEILDNYDIIP</sequence>
<organism evidence="1">
    <name type="scientific">marine sediment metagenome</name>
    <dbReference type="NCBI Taxonomy" id="412755"/>
    <lineage>
        <taxon>unclassified sequences</taxon>
        <taxon>metagenomes</taxon>
        <taxon>ecological metagenomes</taxon>
    </lineage>
</organism>
<accession>X1DTK9</accession>
<dbReference type="AlphaFoldDB" id="X1DTK9"/>
<proteinExistence type="predicted"/>
<feature type="non-terminal residue" evidence="1">
    <location>
        <position position="30"/>
    </location>
</feature>
<comment type="caution">
    <text evidence="1">The sequence shown here is derived from an EMBL/GenBank/DDBJ whole genome shotgun (WGS) entry which is preliminary data.</text>
</comment>
<feature type="non-terminal residue" evidence="1">
    <location>
        <position position="1"/>
    </location>
</feature>
<reference evidence="1" key="1">
    <citation type="journal article" date="2014" name="Front. Microbiol.">
        <title>High frequency of phylogenetically diverse reductive dehalogenase-homologous genes in deep subseafloor sedimentary metagenomes.</title>
        <authorList>
            <person name="Kawai M."/>
            <person name="Futagami T."/>
            <person name="Toyoda A."/>
            <person name="Takaki Y."/>
            <person name="Nishi S."/>
            <person name="Hori S."/>
            <person name="Arai W."/>
            <person name="Tsubouchi T."/>
            <person name="Morono Y."/>
            <person name="Uchiyama I."/>
            <person name="Ito T."/>
            <person name="Fujiyama A."/>
            <person name="Inagaki F."/>
            <person name="Takami H."/>
        </authorList>
    </citation>
    <scope>NUCLEOTIDE SEQUENCE</scope>
    <source>
        <strain evidence="1">Expedition CK06-06</strain>
    </source>
</reference>
<gene>
    <name evidence="1" type="ORF">S01H4_67475</name>
</gene>
<evidence type="ECO:0000313" key="1">
    <source>
        <dbReference type="EMBL" id="GAH23452.1"/>
    </source>
</evidence>
<protein>
    <submittedName>
        <fullName evidence="1">Uncharacterized protein</fullName>
    </submittedName>
</protein>
<dbReference type="EMBL" id="BART01042477">
    <property type="protein sequence ID" value="GAH23452.1"/>
    <property type="molecule type" value="Genomic_DNA"/>
</dbReference>